<keyword evidence="1" id="KW-0472">Membrane</keyword>
<name>A0ABX7IIF1_9ACTO</name>
<dbReference type="EMBL" id="CP070228">
    <property type="protein sequence ID" value="QRV02908.1"/>
    <property type="molecule type" value="Genomic_DNA"/>
</dbReference>
<sequence>MTVLLFYTVGASLVVIAIVAGVVISTKARRLDALHKNILRSRAALENALNTRARVAQEVAHSGVLDLAGSVVLDSAAQEAGDAAGYILVDDGLDKINLHGLDDSSIILLHHGGPDRLALESELSRVLRFTVDELDETDHVGYEDIMTKLLRARQSVRLTRRFHNIHVAGARRIRQSPLARLFRIHGYASWPQTIDLDDE</sequence>
<evidence type="ECO:0008006" key="4">
    <source>
        <dbReference type="Google" id="ProtNLM"/>
    </source>
</evidence>
<evidence type="ECO:0000313" key="2">
    <source>
        <dbReference type="EMBL" id="QRV02908.1"/>
    </source>
</evidence>
<evidence type="ECO:0000256" key="1">
    <source>
        <dbReference type="SAM" id="Phobius"/>
    </source>
</evidence>
<accession>A0ABX7IIF1</accession>
<feature type="transmembrane region" description="Helical" evidence="1">
    <location>
        <begin position="6"/>
        <end position="26"/>
    </location>
</feature>
<keyword evidence="1" id="KW-0812">Transmembrane</keyword>
<proteinExistence type="predicted"/>
<dbReference type="RefSeq" id="WP_204425566.1">
    <property type="nucleotide sequence ID" value="NZ_CP070228.1"/>
</dbReference>
<keyword evidence="1" id="KW-1133">Transmembrane helix</keyword>
<reference evidence="2 3" key="1">
    <citation type="submission" date="2021-02" db="EMBL/GenBank/DDBJ databases">
        <title>Complete Genome Sequence of Arcanobacterium phocisimile strain DSM 26142T from a harbour seal.</title>
        <authorList>
            <person name="Borowiak M."/>
            <person name="Alssahen M."/>
            <person name="Malorny B."/>
            <person name="Laemmler C."/>
            <person name="Siebert U."/>
            <person name="Ploetz M."/>
            <person name="Abdulmawjood A."/>
        </authorList>
    </citation>
    <scope>NUCLEOTIDE SEQUENCE [LARGE SCALE GENOMIC DNA]</scope>
    <source>
        <strain evidence="2 3">DSM 26142</strain>
    </source>
</reference>
<evidence type="ECO:0000313" key="3">
    <source>
        <dbReference type="Proteomes" id="UP000602653"/>
    </source>
</evidence>
<keyword evidence="3" id="KW-1185">Reference proteome</keyword>
<protein>
    <recommendedName>
        <fullName evidence="4">Secreted protein</fullName>
    </recommendedName>
</protein>
<dbReference type="Proteomes" id="UP000602653">
    <property type="component" value="Chromosome"/>
</dbReference>
<gene>
    <name evidence="2" type="ORF">JTE88_04110</name>
</gene>
<organism evidence="2 3">
    <name type="scientific">Arcanobacterium phocisimile</name>
    <dbReference type="NCBI Taxonomy" id="1302235"/>
    <lineage>
        <taxon>Bacteria</taxon>
        <taxon>Bacillati</taxon>
        <taxon>Actinomycetota</taxon>
        <taxon>Actinomycetes</taxon>
        <taxon>Actinomycetales</taxon>
        <taxon>Actinomycetaceae</taxon>
        <taxon>Arcanobacterium</taxon>
    </lineage>
</organism>